<keyword evidence="1" id="KW-0812">Transmembrane</keyword>
<keyword evidence="3" id="KW-1185">Reference proteome</keyword>
<evidence type="ECO:0008006" key="4">
    <source>
        <dbReference type="Google" id="ProtNLM"/>
    </source>
</evidence>
<feature type="transmembrane region" description="Helical" evidence="1">
    <location>
        <begin position="12"/>
        <end position="36"/>
    </location>
</feature>
<protein>
    <recommendedName>
        <fullName evidence="4">Phage abortive infection protein</fullName>
    </recommendedName>
</protein>
<evidence type="ECO:0000313" key="3">
    <source>
        <dbReference type="Proteomes" id="UP000642920"/>
    </source>
</evidence>
<accession>A0A937DFL7</accession>
<evidence type="ECO:0000256" key="1">
    <source>
        <dbReference type="SAM" id="Phobius"/>
    </source>
</evidence>
<dbReference type="RefSeq" id="WP_201922620.1">
    <property type="nucleotide sequence ID" value="NZ_JAERQG010000003.1"/>
</dbReference>
<feature type="transmembrane region" description="Helical" evidence="1">
    <location>
        <begin position="51"/>
        <end position="71"/>
    </location>
</feature>
<keyword evidence="1" id="KW-0472">Membrane</keyword>
<sequence>MKFSTNKFLYKYLGLIVILILVIGVGSIFTVQWFIYDGTINPDYFNHISNIYTPIGIVLSAATIILLYVNFRQQQEEFSRINDLNLLLYEKQKIDKLNQKYDSLLDNRYSSNLEECFILLGALYDDLYSQNENEEVSHFNFFDALIEGYNIYKILIALQYLNDIKDNINATSLIFINSETIYSFYSSLNKHAIFFINMVFKFNDYEVQRKYCYNYGEKIKNIQLKSQISELLSLINLLGSDEYLRSIIAKFTVEDKRLIMP</sequence>
<comment type="caution">
    <text evidence="2">The sequence shown here is derived from an EMBL/GenBank/DDBJ whole genome shotgun (WGS) entry which is preliminary data.</text>
</comment>
<dbReference type="AlphaFoldDB" id="A0A937DFL7"/>
<proteinExistence type="predicted"/>
<organism evidence="2 3">
    <name type="scientific">Marivirga atlantica</name>
    <dbReference type="NCBI Taxonomy" id="1548457"/>
    <lineage>
        <taxon>Bacteria</taxon>
        <taxon>Pseudomonadati</taxon>
        <taxon>Bacteroidota</taxon>
        <taxon>Cytophagia</taxon>
        <taxon>Cytophagales</taxon>
        <taxon>Marivirgaceae</taxon>
        <taxon>Marivirga</taxon>
    </lineage>
</organism>
<dbReference type="Proteomes" id="UP000642920">
    <property type="component" value="Unassembled WGS sequence"/>
</dbReference>
<dbReference type="EMBL" id="JAERQG010000003">
    <property type="protein sequence ID" value="MBL0766337.1"/>
    <property type="molecule type" value="Genomic_DNA"/>
</dbReference>
<gene>
    <name evidence="2" type="ORF">JKP34_13805</name>
</gene>
<name>A0A937DFL7_9BACT</name>
<reference evidence="2" key="1">
    <citation type="submission" date="2021-01" db="EMBL/GenBank/DDBJ databases">
        <title>Marivirga sp. nov., isolated from intertidal surface sediments.</title>
        <authorList>
            <person name="Zhang M."/>
        </authorList>
    </citation>
    <scope>NUCLEOTIDE SEQUENCE</scope>
    <source>
        <strain evidence="2">SM1354</strain>
    </source>
</reference>
<keyword evidence="1" id="KW-1133">Transmembrane helix</keyword>
<evidence type="ECO:0000313" key="2">
    <source>
        <dbReference type="EMBL" id="MBL0766337.1"/>
    </source>
</evidence>